<evidence type="ECO:0000313" key="3">
    <source>
        <dbReference type="Proteomes" id="UP001056012"/>
    </source>
</evidence>
<dbReference type="InterPro" id="IPR008271">
    <property type="entry name" value="Ser/Thr_kinase_AS"/>
</dbReference>
<protein>
    <recommendedName>
        <fullName evidence="1">Protein kinase domain-containing protein</fullName>
    </recommendedName>
</protein>
<dbReference type="EMBL" id="CP089277">
    <property type="protein sequence ID" value="USP78564.1"/>
    <property type="molecule type" value="Genomic_DNA"/>
</dbReference>
<name>A0A9Q9DU89_CURCL</name>
<dbReference type="AlphaFoldDB" id="A0A9Q9DU89"/>
<dbReference type="PROSITE" id="PS50011">
    <property type="entry name" value="PROTEIN_KINASE_DOM"/>
    <property type="match status" value="1"/>
</dbReference>
<keyword evidence="3" id="KW-1185">Reference proteome</keyword>
<organism evidence="2 3">
    <name type="scientific">Curvularia clavata</name>
    <dbReference type="NCBI Taxonomy" id="95742"/>
    <lineage>
        <taxon>Eukaryota</taxon>
        <taxon>Fungi</taxon>
        <taxon>Dikarya</taxon>
        <taxon>Ascomycota</taxon>
        <taxon>Pezizomycotina</taxon>
        <taxon>Dothideomycetes</taxon>
        <taxon>Pleosporomycetidae</taxon>
        <taxon>Pleosporales</taxon>
        <taxon>Pleosporineae</taxon>
        <taxon>Pleosporaceae</taxon>
        <taxon>Curvularia</taxon>
    </lineage>
</organism>
<dbReference type="InterPro" id="IPR011009">
    <property type="entry name" value="Kinase-like_dom_sf"/>
</dbReference>
<dbReference type="PROSITE" id="PS00108">
    <property type="entry name" value="PROTEIN_KINASE_ST"/>
    <property type="match status" value="1"/>
</dbReference>
<dbReference type="VEuPathDB" id="FungiDB:yc1106_05838"/>
<dbReference type="OrthoDB" id="5337378at2759"/>
<sequence>MFFVSREALRQKYVATSFNSTAQYLHTRFWKPDNQDLRFQTELLANRHDWKSLGQGWEGKVFVYRDSVIKTYDTVRSPFRNCAPANYSIARWPTEIPASLHFGGSISSNASRDDDDWAAKANYEGFLPVKAYFMASASPDSPEEWHLVTPLVKGGSLLTLASKLSMDPQPKSYREMDAMYRPTFNHLLENLSMFHKSGYCHDDVKPSNIFVQSESQWLLGDLGNVREIYHPYHSSRIWRDSKQIADCRANDAVRALLSYLKFIQVSMPNQDAFNAALLEGRQSLSRLLWWTLADAPRMSAEELRRRSMIEYPEAMPEQDIRNRYPLSSRAYALARFFSDRGVTKLAVDYMLWTTLTEARARLWGFVWLFDLPAMQSCRV</sequence>
<accession>A0A9Q9DU89</accession>
<proteinExistence type="predicted"/>
<reference evidence="2" key="1">
    <citation type="submission" date="2021-12" db="EMBL/GenBank/DDBJ databases">
        <title>Curvularia clavata genome.</title>
        <authorList>
            <person name="Cao Y."/>
        </authorList>
    </citation>
    <scope>NUCLEOTIDE SEQUENCE</scope>
    <source>
        <strain evidence="2">Yc1106</strain>
    </source>
</reference>
<dbReference type="SUPFAM" id="SSF56112">
    <property type="entry name" value="Protein kinase-like (PK-like)"/>
    <property type="match status" value="1"/>
</dbReference>
<dbReference type="GO" id="GO:0004672">
    <property type="term" value="F:protein kinase activity"/>
    <property type="evidence" value="ECO:0007669"/>
    <property type="project" value="InterPro"/>
</dbReference>
<feature type="domain" description="Protein kinase" evidence="1">
    <location>
        <begin position="47"/>
        <end position="379"/>
    </location>
</feature>
<dbReference type="Proteomes" id="UP001056012">
    <property type="component" value="Chromosome 4"/>
</dbReference>
<evidence type="ECO:0000313" key="2">
    <source>
        <dbReference type="EMBL" id="USP78564.1"/>
    </source>
</evidence>
<dbReference type="GO" id="GO:0005524">
    <property type="term" value="F:ATP binding"/>
    <property type="evidence" value="ECO:0007669"/>
    <property type="project" value="InterPro"/>
</dbReference>
<evidence type="ECO:0000259" key="1">
    <source>
        <dbReference type="PROSITE" id="PS50011"/>
    </source>
</evidence>
<dbReference type="InterPro" id="IPR000719">
    <property type="entry name" value="Prot_kinase_dom"/>
</dbReference>
<gene>
    <name evidence="2" type="ORF">yc1106_05838</name>
</gene>
<dbReference type="Pfam" id="PF00069">
    <property type="entry name" value="Pkinase"/>
    <property type="match status" value="1"/>
</dbReference>
<dbReference type="Gene3D" id="1.10.510.10">
    <property type="entry name" value="Transferase(Phosphotransferase) domain 1"/>
    <property type="match status" value="1"/>
</dbReference>